<sequence length="312" mass="35135">MQRKWVLLAAGAMITTMLTGCMDRQGEVGNRNIRGNSVRYDGNGNAILNKRFANDQMNEMNRMNGMRLNSNNLVGLHKNYRLEMSKDASVRLESLKEIGKAYVMLTDNNAYVAVTLNKGTLGSKSIHSESRTPNRPISRTNQAYMRPDMKDGNRIYDLDNKSYPKPLNYDLQSHDKHDPMKGMHKLQSMNGYTNNNDGMNGLDGNNNRYGSAITKHSPASEYDLNGVRSSSNQHAIQSLEAHTGDVIPTVLKEKIVMEIKKLVPQIDHVYVSANSDFVSRMASYMEDVKLGHPIQGFITEFNAMVERIFPVK</sequence>
<dbReference type="AlphaFoldDB" id="A0A3G9J4W3"/>
<name>A0A3G9J4W3_9BACL</name>
<dbReference type="EMBL" id="AP019308">
    <property type="protein sequence ID" value="BBH18708.1"/>
    <property type="molecule type" value="Genomic_DNA"/>
</dbReference>
<dbReference type="KEGG" id="pbk:Back11_00530"/>
<gene>
    <name evidence="2" type="ORF">Back11_00530</name>
</gene>
<feature type="compositionally biased region" description="Polar residues" evidence="1">
    <location>
        <begin position="133"/>
        <end position="143"/>
    </location>
</feature>
<evidence type="ECO:0000256" key="1">
    <source>
        <dbReference type="SAM" id="MobiDB-lite"/>
    </source>
</evidence>
<dbReference type="Proteomes" id="UP000275368">
    <property type="component" value="Chromosome"/>
</dbReference>
<keyword evidence="3" id="KW-1185">Reference proteome</keyword>
<dbReference type="InterPro" id="IPR019076">
    <property type="entry name" value="Spore_lipoprot_YhcN/YlaJ-like"/>
</dbReference>
<dbReference type="RefSeq" id="WP_125653172.1">
    <property type="nucleotide sequence ID" value="NZ_AP019308.1"/>
</dbReference>
<evidence type="ECO:0000313" key="2">
    <source>
        <dbReference type="EMBL" id="BBH18708.1"/>
    </source>
</evidence>
<organism evidence="2 3">
    <name type="scientific">Paenibacillus baekrokdamisoli</name>
    <dbReference type="NCBI Taxonomy" id="1712516"/>
    <lineage>
        <taxon>Bacteria</taxon>
        <taxon>Bacillati</taxon>
        <taxon>Bacillota</taxon>
        <taxon>Bacilli</taxon>
        <taxon>Bacillales</taxon>
        <taxon>Paenibacillaceae</taxon>
        <taxon>Paenibacillus</taxon>
    </lineage>
</organism>
<dbReference type="Pfam" id="PF09580">
    <property type="entry name" value="Spore_YhcN_YlaJ"/>
    <property type="match status" value="2"/>
</dbReference>
<reference evidence="2 3" key="1">
    <citation type="submission" date="2018-11" db="EMBL/GenBank/DDBJ databases">
        <title>Complete genome sequence of Paenibacillus baekrokdamisoli strain KCTC 33723.</title>
        <authorList>
            <person name="Kang S.W."/>
            <person name="Lee K.C."/>
            <person name="Kim K.K."/>
            <person name="Kim J.S."/>
            <person name="Kim D.S."/>
            <person name="Ko S.H."/>
            <person name="Yang S.H."/>
            <person name="Lee J.S."/>
        </authorList>
    </citation>
    <scope>NUCLEOTIDE SEQUENCE [LARGE SCALE GENOMIC DNA]</scope>
    <source>
        <strain evidence="2 3">KCTC 33723</strain>
    </source>
</reference>
<dbReference type="OrthoDB" id="1707228at2"/>
<accession>A0A3G9J4W3</accession>
<dbReference type="PROSITE" id="PS51257">
    <property type="entry name" value="PROKAR_LIPOPROTEIN"/>
    <property type="match status" value="1"/>
</dbReference>
<proteinExistence type="predicted"/>
<evidence type="ECO:0000313" key="3">
    <source>
        <dbReference type="Proteomes" id="UP000275368"/>
    </source>
</evidence>
<protein>
    <submittedName>
        <fullName evidence="2">Uncharacterized protein</fullName>
    </submittedName>
</protein>
<feature type="region of interest" description="Disordered" evidence="1">
    <location>
        <begin position="124"/>
        <end position="153"/>
    </location>
</feature>